<evidence type="ECO:0000313" key="2">
    <source>
        <dbReference type="Proteomes" id="UP001500556"/>
    </source>
</evidence>
<reference evidence="2" key="1">
    <citation type="journal article" date="2019" name="Int. J. Syst. Evol. Microbiol.">
        <title>The Global Catalogue of Microorganisms (GCM) 10K type strain sequencing project: providing services to taxonomists for standard genome sequencing and annotation.</title>
        <authorList>
            <consortium name="The Broad Institute Genomics Platform"/>
            <consortium name="The Broad Institute Genome Sequencing Center for Infectious Disease"/>
            <person name="Wu L."/>
            <person name="Ma J."/>
        </authorList>
    </citation>
    <scope>NUCLEOTIDE SEQUENCE [LARGE SCALE GENOMIC DNA]</scope>
    <source>
        <strain evidence="2">JCM 18961</strain>
    </source>
</reference>
<protein>
    <submittedName>
        <fullName evidence="1">Uncharacterized protein</fullName>
    </submittedName>
</protein>
<sequence length="53" mass="6027">MWFWIIASIFVVLLVVAALVWDRSHGTSGTEIEIRERRLDDGRPYNFGDGGGF</sequence>
<keyword evidence="2" id="KW-1185">Reference proteome</keyword>
<accession>A0ABP8YKM0</accession>
<name>A0ABP8YKM0_9MICO</name>
<organism evidence="1 2">
    <name type="scientific">Pedococcus ginsenosidimutans</name>
    <dbReference type="NCBI Taxonomy" id="490570"/>
    <lineage>
        <taxon>Bacteria</taxon>
        <taxon>Bacillati</taxon>
        <taxon>Actinomycetota</taxon>
        <taxon>Actinomycetes</taxon>
        <taxon>Micrococcales</taxon>
        <taxon>Intrasporangiaceae</taxon>
        <taxon>Pedococcus</taxon>
    </lineage>
</organism>
<evidence type="ECO:0000313" key="1">
    <source>
        <dbReference type="EMBL" id="GAA4728694.1"/>
    </source>
</evidence>
<proteinExistence type="predicted"/>
<dbReference type="Proteomes" id="UP001500556">
    <property type="component" value="Unassembled WGS sequence"/>
</dbReference>
<comment type="caution">
    <text evidence="1">The sequence shown here is derived from an EMBL/GenBank/DDBJ whole genome shotgun (WGS) entry which is preliminary data.</text>
</comment>
<dbReference type="EMBL" id="BAABLO010000012">
    <property type="protein sequence ID" value="GAA4728694.1"/>
    <property type="molecule type" value="Genomic_DNA"/>
</dbReference>
<gene>
    <name evidence="1" type="ORF">GCM10025782_29340</name>
</gene>